<dbReference type="InterPro" id="IPR038050">
    <property type="entry name" value="Neuro_actylchol_rec"/>
</dbReference>
<gene>
    <name evidence="3" type="primary">LOC106805575</name>
</gene>
<dbReference type="InterPro" id="IPR036719">
    <property type="entry name" value="Neuro-gated_channel_TM_sf"/>
</dbReference>
<accession>A0ABM1DRZ4</accession>
<feature type="transmembrane region" description="Helical" evidence="1">
    <location>
        <begin position="69"/>
        <end position="91"/>
    </location>
</feature>
<protein>
    <submittedName>
        <fullName evidence="3">Glutamate-gated chloride channel-like</fullName>
    </submittedName>
</protein>
<feature type="transmembrane region" description="Helical" evidence="1">
    <location>
        <begin position="12"/>
        <end position="31"/>
    </location>
</feature>
<name>A0ABM1DRZ4_PRICU</name>
<feature type="transmembrane region" description="Helical" evidence="1">
    <location>
        <begin position="103"/>
        <end position="122"/>
    </location>
</feature>
<proteinExistence type="predicted"/>
<keyword evidence="2" id="KW-1185">Reference proteome</keyword>
<sequence length="149" mass="17363">MNRDYEYHVVQNLMAVCILVICSWIPSGYTYKQQPARVALVLRRSSDNTQSAAVRYNLLPSLSKSIDVWFMRATLFIFLSLLEFALVNYLTRSKVRRHCRSRLFPVAFCFFLIIFWSIYSASSMNLSHMRIPHWVRDESSSQNPATDLG</sequence>
<evidence type="ECO:0000313" key="2">
    <source>
        <dbReference type="Proteomes" id="UP000695022"/>
    </source>
</evidence>
<dbReference type="Gene3D" id="1.20.58.390">
    <property type="entry name" value="Neurotransmitter-gated ion-channel transmembrane domain"/>
    <property type="match status" value="1"/>
</dbReference>
<evidence type="ECO:0000313" key="3">
    <source>
        <dbReference type="RefSeq" id="XP_014662715.1"/>
    </source>
</evidence>
<dbReference type="GeneID" id="106805575"/>
<keyword evidence="1" id="KW-1133">Transmembrane helix</keyword>
<dbReference type="PRINTS" id="PR00253">
    <property type="entry name" value="GABAARECEPTR"/>
</dbReference>
<reference evidence="3" key="1">
    <citation type="submission" date="2025-08" db="UniProtKB">
        <authorList>
            <consortium name="RefSeq"/>
        </authorList>
    </citation>
    <scope>IDENTIFICATION</scope>
</reference>
<dbReference type="InterPro" id="IPR006028">
    <property type="entry name" value="GABAA/Glycine_rcpt"/>
</dbReference>
<dbReference type="Proteomes" id="UP000695022">
    <property type="component" value="Unplaced"/>
</dbReference>
<keyword evidence="1" id="KW-0812">Transmembrane</keyword>
<dbReference type="RefSeq" id="XP_014662715.1">
    <property type="nucleotide sequence ID" value="XM_014807229.1"/>
</dbReference>
<dbReference type="SUPFAM" id="SSF90112">
    <property type="entry name" value="Neurotransmitter-gated ion-channel transmembrane pore"/>
    <property type="match status" value="1"/>
</dbReference>
<keyword evidence="1" id="KW-0472">Membrane</keyword>
<evidence type="ECO:0000256" key="1">
    <source>
        <dbReference type="SAM" id="Phobius"/>
    </source>
</evidence>
<organism evidence="2 3">
    <name type="scientific">Priapulus caudatus</name>
    <name type="common">Priapulid worm</name>
    <dbReference type="NCBI Taxonomy" id="37621"/>
    <lineage>
        <taxon>Eukaryota</taxon>
        <taxon>Metazoa</taxon>
        <taxon>Ecdysozoa</taxon>
        <taxon>Scalidophora</taxon>
        <taxon>Priapulida</taxon>
        <taxon>Priapulimorpha</taxon>
        <taxon>Priapulimorphida</taxon>
        <taxon>Priapulidae</taxon>
        <taxon>Priapulus</taxon>
    </lineage>
</organism>